<feature type="region of interest" description="Disordered" evidence="1">
    <location>
        <begin position="47"/>
        <end position="73"/>
    </location>
</feature>
<name>A0A3N2CVM8_9ACTN</name>
<gene>
    <name evidence="3" type="ORF">EDD33_2386</name>
</gene>
<feature type="transmembrane region" description="Helical" evidence="2">
    <location>
        <begin position="20"/>
        <end position="38"/>
    </location>
</feature>
<accession>A0A3N2CVM8</accession>
<comment type="caution">
    <text evidence="3">The sequence shown here is derived from an EMBL/GenBank/DDBJ whole genome shotgun (WGS) entry which is preliminary data.</text>
</comment>
<protein>
    <submittedName>
        <fullName evidence="3">Uncharacterized protein</fullName>
    </submittedName>
</protein>
<evidence type="ECO:0000313" key="4">
    <source>
        <dbReference type="Proteomes" id="UP000281738"/>
    </source>
</evidence>
<evidence type="ECO:0000256" key="2">
    <source>
        <dbReference type="SAM" id="Phobius"/>
    </source>
</evidence>
<dbReference type="RefSeq" id="WP_123391049.1">
    <property type="nucleotide sequence ID" value="NZ_RKHO01000001.1"/>
</dbReference>
<organism evidence="3 4">
    <name type="scientific">Nocardioides aurantiacus</name>
    <dbReference type="NCBI Taxonomy" id="86796"/>
    <lineage>
        <taxon>Bacteria</taxon>
        <taxon>Bacillati</taxon>
        <taxon>Actinomycetota</taxon>
        <taxon>Actinomycetes</taxon>
        <taxon>Propionibacteriales</taxon>
        <taxon>Nocardioidaceae</taxon>
        <taxon>Nocardioides</taxon>
    </lineage>
</organism>
<sequence length="73" mass="7586">MTVLTAPLHLGPLHPAEQLLTLLLAFGPFVLLGVTIWLSRRRDAREDDVLPGAPDGPGTGGPGVGPVGQAPER</sequence>
<dbReference type="Proteomes" id="UP000281738">
    <property type="component" value="Unassembled WGS sequence"/>
</dbReference>
<dbReference type="EMBL" id="RKHO01000001">
    <property type="protein sequence ID" value="ROR91516.1"/>
    <property type="molecule type" value="Genomic_DNA"/>
</dbReference>
<feature type="compositionally biased region" description="Gly residues" evidence="1">
    <location>
        <begin position="55"/>
        <end position="66"/>
    </location>
</feature>
<keyword evidence="2" id="KW-0472">Membrane</keyword>
<keyword evidence="2" id="KW-1133">Transmembrane helix</keyword>
<evidence type="ECO:0000313" key="3">
    <source>
        <dbReference type="EMBL" id="ROR91516.1"/>
    </source>
</evidence>
<evidence type="ECO:0000256" key="1">
    <source>
        <dbReference type="SAM" id="MobiDB-lite"/>
    </source>
</evidence>
<dbReference type="OrthoDB" id="3789852at2"/>
<dbReference type="AlphaFoldDB" id="A0A3N2CVM8"/>
<keyword evidence="2" id="KW-0812">Transmembrane</keyword>
<reference evidence="3 4" key="1">
    <citation type="submission" date="2018-11" db="EMBL/GenBank/DDBJ databases">
        <title>Sequencing the genomes of 1000 actinobacteria strains.</title>
        <authorList>
            <person name="Klenk H.-P."/>
        </authorList>
    </citation>
    <scope>NUCLEOTIDE SEQUENCE [LARGE SCALE GENOMIC DNA]</scope>
    <source>
        <strain evidence="3 4">DSM 12652</strain>
    </source>
</reference>
<keyword evidence="4" id="KW-1185">Reference proteome</keyword>
<proteinExistence type="predicted"/>